<evidence type="ECO:0000313" key="3">
    <source>
        <dbReference type="Proteomes" id="UP000178946"/>
    </source>
</evidence>
<protein>
    <submittedName>
        <fullName evidence="2">Uncharacterized protein</fullName>
    </submittedName>
</protein>
<comment type="caution">
    <text evidence="2">The sequence shown here is derived from an EMBL/GenBank/DDBJ whole genome shotgun (WGS) entry which is preliminary data.</text>
</comment>
<proteinExistence type="predicted"/>
<feature type="region of interest" description="Disordered" evidence="1">
    <location>
        <begin position="1"/>
        <end position="34"/>
    </location>
</feature>
<dbReference type="AlphaFoldDB" id="A0A1F8DQV5"/>
<gene>
    <name evidence="2" type="ORF">A3A20_01035</name>
</gene>
<dbReference type="SUPFAM" id="SSF56300">
    <property type="entry name" value="Metallo-dependent phosphatases"/>
    <property type="match status" value="1"/>
</dbReference>
<dbReference type="STRING" id="1802557.A3A20_01035"/>
<organism evidence="2 3">
    <name type="scientific">Candidatus Wolfebacteria bacterium RIFCSPLOWO2_01_FULL_45_19</name>
    <dbReference type="NCBI Taxonomy" id="1802557"/>
    <lineage>
        <taxon>Bacteria</taxon>
        <taxon>Candidatus Wolfeibacteriota</taxon>
    </lineage>
</organism>
<accession>A0A1F8DQV5</accession>
<dbReference type="EMBL" id="MGIR01000007">
    <property type="protein sequence ID" value="OGM90822.1"/>
    <property type="molecule type" value="Genomic_DNA"/>
</dbReference>
<sequence length="722" mass="82726">MKKKRKHEKRKHVKLKNVRQKPQQPEVKKPEENQKMSEVVCQKRQCEEVRAGFFSRIDYCGHGYRRRLMERGFKLAEAEQTHFNVLVGGLVHNAGLKERIEEEIAKEKGKPKDERASREEVKNRVLGEVAAELAEQIPVVKATGTEKKIRLYVMTSLAYDGAYGAEIAEKLALLRPDVRHWAKWSEHLPLKPPPNEKFKEIACLVPTKQTFRSKYDSTAVDRAVEDYLNLANKPYAPVVVVGCYDVSFYKPAGGESSLHIIALPGLSRTEENRASENQIGITVLRLTKDGNLFVRCHNLNYLVVHERESINISPKYSASAQQILEQFKYHSWRTVGLLNENLRVTRDELKKNLDKIVKQTRLHPPLRYDSSSHRYYISRQWIQQNLTYPYPWPNQSFIDERFISFGCLHALCCHTAHEFMLNDLHQFMLEYKVRHLVGAGDFIEGSKHGHKELIFGADYVAQERFAAWLTATPMLKAFKTRFVETLSGADQKLFTNETAVLDFVKAAYSDFWYIPGNHDEWTEAVSVAALTTFRYELLMLLRTGITNILRNAGCVIPMLLEEFIENNTVKMVPLDAAMHPAGVTVSLNHLHMARAQTKTLRSQALLGATSADVNIHANFHTALAMARFDPEMGQRVIQQIGTLKLRSGFEDRKGKRVDFGVGYLRLGLQQRGDKKSILMHEFAFFGDPSKYSSLDNEAFIEDFKKGMEEIVAKKETKKLEKK</sequence>
<evidence type="ECO:0000313" key="2">
    <source>
        <dbReference type="EMBL" id="OGM90822.1"/>
    </source>
</evidence>
<dbReference type="InterPro" id="IPR029052">
    <property type="entry name" value="Metallo-depent_PP-like"/>
</dbReference>
<reference evidence="2 3" key="1">
    <citation type="journal article" date="2016" name="Nat. Commun.">
        <title>Thousands of microbial genomes shed light on interconnected biogeochemical processes in an aquifer system.</title>
        <authorList>
            <person name="Anantharaman K."/>
            <person name="Brown C.T."/>
            <person name="Hug L.A."/>
            <person name="Sharon I."/>
            <person name="Castelle C.J."/>
            <person name="Probst A.J."/>
            <person name="Thomas B.C."/>
            <person name="Singh A."/>
            <person name="Wilkins M.J."/>
            <person name="Karaoz U."/>
            <person name="Brodie E.L."/>
            <person name="Williams K.H."/>
            <person name="Hubbard S.S."/>
            <person name="Banfield J.F."/>
        </authorList>
    </citation>
    <scope>NUCLEOTIDE SEQUENCE [LARGE SCALE GENOMIC DNA]</scope>
</reference>
<dbReference type="Proteomes" id="UP000178946">
    <property type="component" value="Unassembled WGS sequence"/>
</dbReference>
<name>A0A1F8DQV5_9BACT</name>
<feature type="compositionally biased region" description="Basic residues" evidence="1">
    <location>
        <begin position="1"/>
        <end position="19"/>
    </location>
</feature>
<evidence type="ECO:0000256" key="1">
    <source>
        <dbReference type="SAM" id="MobiDB-lite"/>
    </source>
</evidence>